<accession>A0A9D1Z2X9</accession>
<dbReference type="SUPFAM" id="SSF88946">
    <property type="entry name" value="Sigma2 domain of RNA polymerase sigma factors"/>
    <property type="match status" value="1"/>
</dbReference>
<keyword evidence="2" id="KW-0805">Transcription regulation</keyword>
<name>A0A9D1Z2X9_9FIRM</name>
<dbReference type="Pfam" id="PF08281">
    <property type="entry name" value="Sigma70_r4_2"/>
    <property type="match status" value="1"/>
</dbReference>
<dbReference type="InterPro" id="IPR036388">
    <property type="entry name" value="WH-like_DNA-bd_sf"/>
</dbReference>
<feature type="domain" description="RNA polymerase sigma factor 70 region 4 type 2" evidence="7">
    <location>
        <begin position="127"/>
        <end position="179"/>
    </location>
</feature>
<dbReference type="Gene3D" id="1.10.10.10">
    <property type="entry name" value="Winged helix-like DNA-binding domain superfamily/Winged helix DNA-binding domain"/>
    <property type="match status" value="1"/>
</dbReference>
<dbReference type="PANTHER" id="PTHR43133:SF8">
    <property type="entry name" value="RNA POLYMERASE SIGMA FACTOR HI_1459-RELATED"/>
    <property type="match status" value="1"/>
</dbReference>
<evidence type="ECO:0000259" key="6">
    <source>
        <dbReference type="Pfam" id="PF04542"/>
    </source>
</evidence>
<dbReference type="AlphaFoldDB" id="A0A9D1Z2X9"/>
<evidence type="ECO:0000313" key="9">
    <source>
        <dbReference type="Proteomes" id="UP000886824"/>
    </source>
</evidence>
<evidence type="ECO:0000313" key="8">
    <source>
        <dbReference type="EMBL" id="HIY72947.1"/>
    </source>
</evidence>
<dbReference type="InterPro" id="IPR007627">
    <property type="entry name" value="RNA_pol_sigma70_r2"/>
</dbReference>
<reference evidence="8" key="1">
    <citation type="journal article" date="2021" name="PeerJ">
        <title>Extensive microbial diversity within the chicken gut microbiome revealed by metagenomics and culture.</title>
        <authorList>
            <person name="Gilroy R."/>
            <person name="Ravi A."/>
            <person name="Getino M."/>
            <person name="Pursley I."/>
            <person name="Horton D.L."/>
            <person name="Alikhan N.F."/>
            <person name="Baker D."/>
            <person name="Gharbi K."/>
            <person name="Hall N."/>
            <person name="Watson M."/>
            <person name="Adriaenssens E.M."/>
            <person name="Foster-Nyarko E."/>
            <person name="Jarju S."/>
            <person name="Secka A."/>
            <person name="Antonio M."/>
            <person name="Oren A."/>
            <person name="Chaudhuri R.R."/>
            <person name="La Ragione R."/>
            <person name="Hildebrand F."/>
            <person name="Pallen M.J."/>
        </authorList>
    </citation>
    <scope>NUCLEOTIDE SEQUENCE</scope>
    <source>
        <strain evidence="8">CHK33-7979</strain>
    </source>
</reference>
<dbReference type="GO" id="GO:0016987">
    <property type="term" value="F:sigma factor activity"/>
    <property type="evidence" value="ECO:0007669"/>
    <property type="project" value="UniProtKB-KW"/>
</dbReference>
<reference evidence="8" key="2">
    <citation type="submission" date="2021-04" db="EMBL/GenBank/DDBJ databases">
        <authorList>
            <person name="Gilroy R."/>
        </authorList>
    </citation>
    <scope>NUCLEOTIDE SEQUENCE</scope>
    <source>
        <strain evidence="8">CHK33-7979</strain>
    </source>
</reference>
<dbReference type="GO" id="GO:0003677">
    <property type="term" value="F:DNA binding"/>
    <property type="evidence" value="ECO:0007669"/>
    <property type="project" value="UniProtKB-KW"/>
</dbReference>
<dbReference type="InterPro" id="IPR013325">
    <property type="entry name" value="RNA_pol_sigma_r2"/>
</dbReference>
<comment type="caution">
    <text evidence="8">The sequence shown here is derived from an EMBL/GenBank/DDBJ whole genome shotgun (WGS) entry which is preliminary data.</text>
</comment>
<dbReference type="Gene3D" id="1.10.1740.10">
    <property type="match status" value="1"/>
</dbReference>
<dbReference type="Pfam" id="PF04542">
    <property type="entry name" value="Sigma70_r2"/>
    <property type="match status" value="1"/>
</dbReference>
<dbReference type="NCBIfam" id="TIGR02937">
    <property type="entry name" value="sigma70-ECF"/>
    <property type="match status" value="1"/>
</dbReference>
<dbReference type="GO" id="GO:0006352">
    <property type="term" value="P:DNA-templated transcription initiation"/>
    <property type="evidence" value="ECO:0007669"/>
    <property type="project" value="InterPro"/>
</dbReference>
<dbReference type="InterPro" id="IPR013249">
    <property type="entry name" value="RNA_pol_sigma70_r4_t2"/>
</dbReference>
<sequence length="198" mass="22612">MTEQELVARARRGDETAFEALVTENEKRIYNLCRRLTGNQEDAAELTQEAFLNAWRGLGRFQGESSFSTWLYRLATNACIDFLRKEKRRQSLSMTVSLDDEEEARQVELPDERYAPEGALERAEARRAVAEGLERLTLEHRQVLVMREIHGLSYAEIGQVLGLEEGTVKSRIARARGALRKVLTERGNLFGEPSSKKR</sequence>
<dbReference type="PANTHER" id="PTHR43133">
    <property type="entry name" value="RNA POLYMERASE ECF-TYPE SIGMA FACTO"/>
    <property type="match status" value="1"/>
</dbReference>
<dbReference type="Proteomes" id="UP000886824">
    <property type="component" value="Unassembled WGS sequence"/>
</dbReference>
<keyword evidence="4" id="KW-0238">DNA-binding</keyword>
<keyword evidence="5" id="KW-0804">Transcription</keyword>
<evidence type="ECO:0000256" key="4">
    <source>
        <dbReference type="ARBA" id="ARBA00023125"/>
    </source>
</evidence>
<dbReference type="InterPro" id="IPR014284">
    <property type="entry name" value="RNA_pol_sigma-70_dom"/>
</dbReference>
<keyword evidence="3" id="KW-0731">Sigma factor</keyword>
<dbReference type="SUPFAM" id="SSF88659">
    <property type="entry name" value="Sigma3 and sigma4 domains of RNA polymerase sigma factors"/>
    <property type="match status" value="1"/>
</dbReference>
<comment type="similarity">
    <text evidence="1">Belongs to the sigma-70 factor family. ECF subfamily.</text>
</comment>
<evidence type="ECO:0000256" key="3">
    <source>
        <dbReference type="ARBA" id="ARBA00023082"/>
    </source>
</evidence>
<dbReference type="InterPro" id="IPR013324">
    <property type="entry name" value="RNA_pol_sigma_r3/r4-like"/>
</dbReference>
<evidence type="ECO:0000256" key="2">
    <source>
        <dbReference type="ARBA" id="ARBA00023015"/>
    </source>
</evidence>
<evidence type="ECO:0000256" key="1">
    <source>
        <dbReference type="ARBA" id="ARBA00010641"/>
    </source>
</evidence>
<gene>
    <name evidence="8" type="ORF">H9826_03065</name>
</gene>
<dbReference type="EMBL" id="DXCX01000032">
    <property type="protein sequence ID" value="HIY72947.1"/>
    <property type="molecule type" value="Genomic_DNA"/>
</dbReference>
<feature type="domain" description="RNA polymerase sigma-70 region 2" evidence="6">
    <location>
        <begin position="21"/>
        <end position="89"/>
    </location>
</feature>
<evidence type="ECO:0000259" key="7">
    <source>
        <dbReference type="Pfam" id="PF08281"/>
    </source>
</evidence>
<protein>
    <submittedName>
        <fullName evidence="8">Sigma-70 family RNA polymerase sigma factor</fullName>
    </submittedName>
</protein>
<proteinExistence type="inferred from homology"/>
<organism evidence="8 9">
    <name type="scientific">Candidatus Intestinimonas merdavium</name>
    <dbReference type="NCBI Taxonomy" id="2838622"/>
    <lineage>
        <taxon>Bacteria</taxon>
        <taxon>Bacillati</taxon>
        <taxon>Bacillota</taxon>
        <taxon>Clostridia</taxon>
        <taxon>Eubacteriales</taxon>
        <taxon>Intestinimonas</taxon>
    </lineage>
</organism>
<dbReference type="CDD" id="cd06171">
    <property type="entry name" value="Sigma70_r4"/>
    <property type="match status" value="1"/>
</dbReference>
<dbReference type="InterPro" id="IPR039425">
    <property type="entry name" value="RNA_pol_sigma-70-like"/>
</dbReference>
<evidence type="ECO:0000256" key="5">
    <source>
        <dbReference type="ARBA" id="ARBA00023163"/>
    </source>
</evidence>